<evidence type="ECO:0000256" key="1">
    <source>
        <dbReference type="ARBA" id="ARBA00004245"/>
    </source>
</evidence>
<feature type="coiled-coil region" evidence="6">
    <location>
        <begin position="42"/>
        <end position="174"/>
    </location>
</feature>
<evidence type="ECO:0000256" key="5">
    <source>
        <dbReference type="ARBA" id="ARBA00023212"/>
    </source>
</evidence>
<keyword evidence="4 6" id="KW-0175">Coiled coil</keyword>
<evidence type="ECO:0000256" key="2">
    <source>
        <dbReference type="ARBA" id="ARBA00009423"/>
    </source>
</evidence>
<dbReference type="Gene3D" id="1.10.287.1490">
    <property type="match status" value="1"/>
</dbReference>
<proteinExistence type="inferred from homology"/>
<dbReference type="Pfam" id="PF05010">
    <property type="entry name" value="TACC_C"/>
    <property type="match status" value="1"/>
</dbReference>
<keyword evidence="5" id="KW-0206">Cytoskeleton</keyword>
<feature type="domain" description="Transforming acidic coiled-coil-containing protein C-terminal" evidence="7">
    <location>
        <begin position="46"/>
        <end position="225"/>
    </location>
</feature>
<dbReference type="GO" id="GO:0005856">
    <property type="term" value="C:cytoskeleton"/>
    <property type="evidence" value="ECO:0007669"/>
    <property type="project" value="UniProtKB-SubCell"/>
</dbReference>
<evidence type="ECO:0000313" key="9">
    <source>
        <dbReference type="Proteomes" id="UP000801492"/>
    </source>
</evidence>
<sequence>MSLIRLIQESGAGKERPFFCLKSLDYEMENMKQIIKEKNVVLQNNNEKIHELENYVSELQEQCMTLQNQLQAVTASESSKLQDQLNQFEEYCQIPDIINNYEDLIKQMATNYETIKEERNVANVHLANLETGFADLISKYERLKGILNGYQQNQEALLNQIDMYKNVVIELQERYENFKKYANDKLNQANAHVEKIDKKHISELAKVKSKVLQSKVKISELQKTISLMSANGSTGDAGPDLNKKSVFAPLTHFSYR</sequence>
<protein>
    <recommendedName>
        <fullName evidence="7">Transforming acidic coiled-coil-containing protein C-terminal domain-containing protein</fullName>
    </recommendedName>
</protein>
<accession>A0A8K0DKB9</accession>
<evidence type="ECO:0000256" key="6">
    <source>
        <dbReference type="SAM" id="Coils"/>
    </source>
</evidence>
<dbReference type="InterPro" id="IPR007707">
    <property type="entry name" value="TACC_C"/>
</dbReference>
<evidence type="ECO:0000256" key="3">
    <source>
        <dbReference type="ARBA" id="ARBA00022490"/>
    </source>
</evidence>
<organism evidence="8 9">
    <name type="scientific">Ignelater luminosus</name>
    <name type="common">Cucubano</name>
    <name type="synonym">Pyrophorus luminosus</name>
    <dbReference type="NCBI Taxonomy" id="2038154"/>
    <lineage>
        <taxon>Eukaryota</taxon>
        <taxon>Metazoa</taxon>
        <taxon>Ecdysozoa</taxon>
        <taxon>Arthropoda</taxon>
        <taxon>Hexapoda</taxon>
        <taxon>Insecta</taxon>
        <taxon>Pterygota</taxon>
        <taxon>Neoptera</taxon>
        <taxon>Endopterygota</taxon>
        <taxon>Coleoptera</taxon>
        <taxon>Polyphaga</taxon>
        <taxon>Elateriformia</taxon>
        <taxon>Elateroidea</taxon>
        <taxon>Elateridae</taxon>
        <taxon>Agrypninae</taxon>
        <taxon>Pyrophorini</taxon>
        <taxon>Ignelater</taxon>
    </lineage>
</organism>
<name>A0A8K0DKB9_IGNLU</name>
<comment type="subcellular location">
    <subcellularLocation>
        <location evidence="1">Cytoplasm</location>
        <location evidence="1">Cytoskeleton</location>
    </subcellularLocation>
</comment>
<gene>
    <name evidence="8" type="ORF">ILUMI_01409</name>
</gene>
<evidence type="ECO:0000259" key="7">
    <source>
        <dbReference type="Pfam" id="PF05010"/>
    </source>
</evidence>
<evidence type="ECO:0000313" key="8">
    <source>
        <dbReference type="EMBL" id="KAF2904758.1"/>
    </source>
</evidence>
<dbReference type="OrthoDB" id="10255048at2759"/>
<keyword evidence="9" id="KW-1185">Reference proteome</keyword>
<dbReference type="EMBL" id="VTPC01000682">
    <property type="protein sequence ID" value="KAF2904758.1"/>
    <property type="molecule type" value="Genomic_DNA"/>
</dbReference>
<comment type="caution">
    <text evidence="8">The sequence shown here is derived from an EMBL/GenBank/DDBJ whole genome shotgun (WGS) entry which is preliminary data.</text>
</comment>
<comment type="similarity">
    <text evidence="2">Belongs to the TACC family.</text>
</comment>
<dbReference type="AlphaFoldDB" id="A0A8K0DKB9"/>
<dbReference type="Proteomes" id="UP000801492">
    <property type="component" value="Unassembled WGS sequence"/>
</dbReference>
<evidence type="ECO:0000256" key="4">
    <source>
        <dbReference type="ARBA" id="ARBA00023054"/>
    </source>
</evidence>
<reference evidence="8" key="1">
    <citation type="submission" date="2019-08" db="EMBL/GenBank/DDBJ databases">
        <title>The genome of the North American firefly Photinus pyralis.</title>
        <authorList>
            <consortium name="Photinus pyralis genome working group"/>
            <person name="Fallon T.R."/>
            <person name="Sander Lower S.E."/>
            <person name="Weng J.-K."/>
        </authorList>
    </citation>
    <scope>NUCLEOTIDE SEQUENCE</scope>
    <source>
        <strain evidence="8">TRF0915ILg1</strain>
        <tissue evidence="8">Whole body</tissue>
    </source>
</reference>
<keyword evidence="3" id="KW-0963">Cytoplasm</keyword>